<proteinExistence type="predicted"/>
<dbReference type="EMBL" id="SNRW01010872">
    <property type="protein sequence ID" value="KAA6375945.1"/>
    <property type="molecule type" value="Genomic_DNA"/>
</dbReference>
<accession>A0A5J4V1J3</accession>
<sequence>MTSQLCSAILRLTEAKDWGDSCDARLSGLHQALAPVNILHSFEQAGQQRLVKSVGKVYCKINKDSFKAIIEQKQAEKSLLKYVPNRITRNYKPREFEFLNKSQLDEQLCLGWFQ</sequence>
<reference evidence="1 2" key="1">
    <citation type="submission" date="2019-03" db="EMBL/GenBank/DDBJ databases">
        <title>Single cell metagenomics reveals metabolic interactions within the superorganism composed of flagellate Streblomastix strix and complex community of Bacteroidetes bacteria on its surface.</title>
        <authorList>
            <person name="Treitli S.C."/>
            <person name="Kolisko M."/>
            <person name="Husnik F."/>
            <person name="Keeling P."/>
            <person name="Hampl V."/>
        </authorList>
    </citation>
    <scope>NUCLEOTIDE SEQUENCE [LARGE SCALE GENOMIC DNA]</scope>
    <source>
        <strain evidence="1">ST1C</strain>
    </source>
</reference>
<organism evidence="1 2">
    <name type="scientific">Streblomastix strix</name>
    <dbReference type="NCBI Taxonomy" id="222440"/>
    <lineage>
        <taxon>Eukaryota</taxon>
        <taxon>Metamonada</taxon>
        <taxon>Preaxostyla</taxon>
        <taxon>Oxymonadida</taxon>
        <taxon>Streblomastigidae</taxon>
        <taxon>Streblomastix</taxon>
    </lineage>
</organism>
<gene>
    <name evidence="1" type="ORF">EZS28_028528</name>
</gene>
<dbReference type="Proteomes" id="UP000324800">
    <property type="component" value="Unassembled WGS sequence"/>
</dbReference>
<name>A0A5J4V1J3_9EUKA</name>
<comment type="caution">
    <text evidence="1">The sequence shown here is derived from an EMBL/GenBank/DDBJ whole genome shotgun (WGS) entry which is preliminary data.</text>
</comment>
<dbReference type="AlphaFoldDB" id="A0A5J4V1J3"/>
<evidence type="ECO:0000313" key="1">
    <source>
        <dbReference type="EMBL" id="KAA6375945.1"/>
    </source>
</evidence>
<evidence type="ECO:0000313" key="2">
    <source>
        <dbReference type="Proteomes" id="UP000324800"/>
    </source>
</evidence>
<protein>
    <submittedName>
        <fullName evidence="1">Uncharacterized protein</fullName>
    </submittedName>
</protein>